<dbReference type="AlphaFoldDB" id="Q1PVW0"/>
<dbReference type="GO" id="GO:0004316">
    <property type="term" value="F:3-oxoacyl-[acyl-carrier-protein] reductase (NADPH) activity"/>
    <property type="evidence" value="ECO:0007669"/>
    <property type="project" value="UniProtKB-EC"/>
</dbReference>
<evidence type="ECO:0000313" key="2">
    <source>
        <dbReference type="EMBL" id="CAJ71366.1"/>
    </source>
</evidence>
<reference evidence="2" key="2">
    <citation type="submission" date="2006-01" db="EMBL/GenBank/DDBJ databases">
        <authorList>
            <person name="Genoscope"/>
        </authorList>
    </citation>
    <scope>NUCLEOTIDE SEQUENCE</scope>
</reference>
<dbReference type="FunFam" id="3.40.50.720:FF:000084">
    <property type="entry name" value="Short-chain dehydrogenase reductase"/>
    <property type="match status" value="1"/>
</dbReference>
<dbReference type="PANTHER" id="PTHR42760:SF40">
    <property type="entry name" value="3-OXOACYL-[ACYL-CARRIER-PROTEIN] REDUCTASE, CHLOROPLASTIC"/>
    <property type="match status" value="1"/>
</dbReference>
<reference evidence="2" key="1">
    <citation type="journal article" date="2006" name="Nature">
        <title>Deciphering the evolution and metabolism of an anammox bacterium from a community genome.</title>
        <authorList>
            <person name="Strous M."/>
            <person name="Pelletier E."/>
            <person name="Mangenot S."/>
            <person name="Rattei T."/>
            <person name="Lehner A."/>
            <person name="Taylor M.W."/>
            <person name="Horn M."/>
            <person name="Daims H."/>
            <person name="Bartol-Mavel D."/>
            <person name="Wincker P."/>
            <person name="Barbe V."/>
            <person name="Fonknechten N."/>
            <person name="Vallenet D."/>
            <person name="Segurens B."/>
            <person name="Schenowitz-Truong C."/>
            <person name="Medigue C."/>
            <person name="Collingro A."/>
            <person name="Snel B."/>
            <person name="Dutilh B.E."/>
            <person name="OpDenCamp H.J.M."/>
            <person name="vanDerDrift C."/>
            <person name="Cirpus I."/>
            <person name="vanDePas-Schoonen K.T."/>
            <person name="Harhangi H.R."/>
            <person name="vanNiftrik L."/>
            <person name="Schmid M."/>
            <person name="Keltjens J."/>
            <person name="vanDeVossenberg J."/>
            <person name="Kartal B."/>
            <person name="Meier H."/>
            <person name="Frishman D."/>
            <person name="Huynen M.A."/>
            <person name="Mewes H."/>
            <person name="Weissenbach J."/>
            <person name="Jetten M.S.M."/>
            <person name="Wagner M."/>
            <person name="LePaslier D."/>
        </authorList>
    </citation>
    <scope>NUCLEOTIDE SEQUENCE</scope>
</reference>
<protein>
    <submittedName>
        <fullName evidence="2">Similar to 3-oxoacyl-[acyl-carrier protein] reductase</fullName>
        <ecNumber evidence="2">1.1.1.100</ecNumber>
    </submittedName>
</protein>
<accession>Q1PVW0</accession>
<dbReference type="PRINTS" id="PR00081">
    <property type="entry name" value="GDHRDH"/>
</dbReference>
<dbReference type="EC" id="1.1.1.100" evidence="2"/>
<dbReference type="SUPFAM" id="SSF51735">
    <property type="entry name" value="NAD(P)-binding Rossmann-fold domains"/>
    <property type="match status" value="1"/>
</dbReference>
<name>Q1PVW0_KUEST</name>
<comment type="similarity">
    <text evidence="1">Belongs to the short-chain dehydrogenases/reductases (SDR) family.</text>
</comment>
<dbReference type="GO" id="GO:0030497">
    <property type="term" value="P:fatty acid elongation"/>
    <property type="evidence" value="ECO:0007669"/>
    <property type="project" value="TreeGrafter"/>
</dbReference>
<proteinExistence type="inferred from homology"/>
<dbReference type="PANTHER" id="PTHR42760">
    <property type="entry name" value="SHORT-CHAIN DEHYDROGENASES/REDUCTASES FAMILY MEMBER"/>
    <property type="match status" value="1"/>
</dbReference>
<dbReference type="InterPro" id="IPR002347">
    <property type="entry name" value="SDR_fam"/>
</dbReference>
<dbReference type="InterPro" id="IPR036291">
    <property type="entry name" value="NAD(P)-bd_dom_sf"/>
</dbReference>
<organism evidence="2">
    <name type="scientific">Kuenenia stuttgartiensis</name>
    <dbReference type="NCBI Taxonomy" id="174633"/>
    <lineage>
        <taxon>Bacteria</taxon>
        <taxon>Pseudomonadati</taxon>
        <taxon>Planctomycetota</taxon>
        <taxon>Candidatus Brocadiia</taxon>
        <taxon>Candidatus Brocadiales</taxon>
        <taxon>Candidatus Brocadiaceae</taxon>
        <taxon>Candidatus Kuenenia</taxon>
    </lineage>
</organism>
<gene>
    <name evidence="2" type="primary">fabG</name>
    <name evidence="2" type="ORF">kustc0621</name>
</gene>
<keyword evidence="2" id="KW-0560">Oxidoreductase</keyword>
<dbReference type="PRINTS" id="PR00080">
    <property type="entry name" value="SDRFAMILY"/>
</dbReference>
<dbReference type="CDD" id="cd08930">
    <property type="entry name" value="SDR_c8"/>
    <property type="match status" value="1"/>
</dbReference>
<evidence type="ECO:0000256" key="1">
    <source>
        <dbReference type="ARBA" id="ARBA00006484"/>
    </source>
</evidence>
<dbReference type="Pfam" id="PF13561">
    <property type="entry name" value="adh_short_C2"/>
    <property type="match status" value="1"/>
</dbReference>
<sequence length="258" mass="28834">MIMSYLEDMFNLEEKVVIITGATGQIGTQICKAYRETGSRVIGVDIKAPGVPLEGVDYYTTDIAKKRDIVNSFGHIIKKYRSIDILINNAGVSVFEPFEERTEENIDHVMDVNLKGTLLCIQAYINLFDKYKLKKGAIVNIASFYGVISPDFRIYTDCNRKNSEIYGATKAGVIQMTKYFGVHLADRNIRVNAVSPGGIYNPDNPQGEEFLKNYSFRCPMKRIGNDKELLGAIIYLSSDASSYTTGQNIIIDGGMSCW</sequence>
<dbReference type="EMBL" id="CT573073">
    <property type="protein sequence ID" value="CAJ71366.1"/>
    <property type="molecule type" value="Genomic_DNA"/>
</dbReference>
<dbReference type="Gene3D" id="3.40.50.720">
    <property type="entry name" value="NAD(P)-binding Rossmann-like Domain"/>
    <property type="match status" value="1"/>
</dbReference>